<dbReference type="OrthoDB" id="2375018at2"/>
<evidence type="ECO:0000313" key="1">
    <source>
        <dbReference type="EMBL" id="RSM80037.1"/>
    </source>
</evidence>
<dbReference type="RefSeq" id="WP_051795087.1">
    <property type="nucleotide sequence ID" value="NZ_QHKI01000031.1"/>
</dbReference>
<organism evidence="1 2">
    <name type="scientific">Kibdelosporangium aridum</name>
    <dbReference type="NCBI Taxonomy" id="2030"/>
    <lineage>
        <taxon>Bacteria</taxon>
        <taxon>Bacillati</taxon>
        <taxon>Actinomycetota</taxon>
        <taxon>Actinomycetes</taxon>
        <taxon>Pseudonocardiales</taxon>
        <taxon>Pseudonocardiaceae</taxon>
        <taxon>Kibdelosporangium</taxon>
    </lineage>
</organism>
<name>A0A428Z2X1_KIBAR</name>
<dbReference type="AlphaFoldDB" id="A0A428Z2X1"/>
<sequence>MGEVAQSADWDVHMVTREVDRLLDKVKDPRHRAILANYRRHVLLELAGRWPEILQPDMTVSHPVYRISIGGQMAVYDGADEVAGFYRALAEAGLAVSTPVEEKIAVADWGLAFETRSCQVVPSHALVAHGFQVDNPDAVYRFSLVSAGIWAYDQNAKLLSEHIYTDTGSLQIEQADPADIVTPERAAQLVTPLLEDSS</sequence>
<dbReference type="EMBL" id="QHKI01000031">
    <property type="protein sequence ID" value="RSM80037.1"/>
    <property type="molecule type" value="Genomic_DNA"/>
</dbReference>
<proteinExistence type="predicted"/>
<comment type="caution">
    <text evidence="1">The sequence shown here is derived from an EMBL/GenBank/DDBJ whole genome shotgun (WGS) entry which is preliminary data.</text>
</comment>
<gene>
    <name evidence="1" type="ORF">DMH04_31080</name>
</gene>
<protein>
    <submittedName>
        <fullName evidence="1">Uncharacterized protein</fullName>
    </submittedName>
</protein>
<dbReference type="Proteomes" id="UP000287547">
    <property type="component" value="Unassembled WGS sequence"/>
</dbReference>
<evidence type="ECO:0000313" key="2">
    <source>
        <dbReference type="Proteomes" id="UP000287547"/>
    </source>
</evidence>
<accession>A0A428Z2X1</accession>
<reference evidence="1 2" key="1">
    <citation type="submission" date="2018-05" db="EMBL/GenBank/DDBJ databases">
        <title>Evolution of GPA BGCs.</title>
        <authorList>
            <person name="Waglechner N."/>
            <person name="Wright G.D."/>
        </authorList>
    </citation>
    <scope>NUCLEOTIDE SEQUENCE [LARGE SCALE GENOMIC DNA]</scope>
    <source>
        <strain evidence="1 2">A82846</strain>
    </source>
</reference>